<evidence type="ECO:0000313" key="11">
    <source>
        <dbReference type="EMBL" id="KAG6523497.1"/>
    </source>
</evidence>
<evidence type="ECO:0000259" key="10">
    <source>
        <dbReference type="Pfam" id="PF26217"/>
    </source>
</evidence>
<dbReference type="GO" id="GO:0000166">
    <property type="term" value="F:nucleotide binding"/>
    <property type="evidence" value="ECO:0007669"/>
    <property type="project" value="UniProtKB-KW"/>
</dbReference>
<organism evidence="11 12">
    <name type="scientific">Zingiber officinale</name>
    <name type="common">Ginger</name>
    <name type="synonym">Amomum zingiber</name>
    <dbReference type="NCBI Taxonomy" id="94328"/>
    <lineage>
        <taxon>Eukaryota</taxon>
        <taxon>Viridiplantae</taxon>
        <taxon>Streptophyta</taxon>
        <taxon>Embryophyta</taxon>
        <taxon>Tracheophyta</taxon>
        <taxon>Spermatophyta</taxon>
        <taxon>Magnoliopsida</taxon>
        <taxon>Liliopsida</taxon>
        <taxon>Zingiberales</taxon>
        <taxon>Zingiberaceae</taxon>
        <taxon>Zingiber</taxon>
    </lineage>
</organism>
<keyword evidence="4" id="KW-0344">Guanine-nucleotide releasing factor</keyword>
<keyword evidence="8" id="KW-0378">Hydrolase</keyword>
<protein>
    <recommendedName>
        <fullName evidence="13">GDP-L-galactose phosphorylase 1</fullName>
    </recommendedName>
</protein>
<dbReference type="GO" id="GO:0005737">
    <property type="term" value="C:cytoplasm"/>
    <property type="evidence" value="ECO:0007669"/>
    <property type="project" value="UniProtKB-SubCell"/>
</dbReference>
<dbReference type="InterPro" id="IPR058866">
    <property type="entry name" value="GDPGP1_N"/>
</dbReference>
<evidence type="ECO:0000256" key="5">
    <source>
        <dbReference type="ARBA" id="ARBA00022679"/>
    </source>
</evidence>
<keyword evidence="12" id="KW-1185">Reference proteome</keyword>
<dbReference type="GO" id="GO:0016787">
    <property type="term" value="F:hydrolase activity"/>
    <property type="evidence" value="ECO:0007669"/>
    <property type="project" value="UniProtKB-KW"/>
</dbReference>
<evidence type="ECO:0000256" key="4">
    <source>
        <dbReference type="ARBA" id="ARBA00022658"/>
    </source>
</evidence>
<dbReference type="InterPro" id="IPR058865">
    <property type="entry name" value="GDPGP1_C"/>
</dbReference>
<evidence type="ECO:0008006" key="13">
    <source>
        <dbReference type="Google" id="ProtNLM"/>
    </source>
</evidence>
<evidence type="ECO:0000259" key="9">
    <source>
        <dbReference type="Pfam" id="PF26216"/>
    </source>
</evidence>
<sequence length="391" mass="43300">MSSAHRPNDCHNGGDESGCGRHCLSRCCLRLGDPRSDSAVSASLLHGSSSFDVLCDSSFFKAGKVEPQANFLESLFKQWDDRKVKGLFHHDTNACETKSIPGRYGFIAHLIEGRDLKKRPTEFRIDEVLQPFDENKFNFTKIGQEEVLFRFQESDNGNASVITSESPNVSPIGYGHVLLIPCVLDCLPQRINKESFFLAMSMAKEANTPYFRVGYNSLGAFATINHLHFQAFYLAETFAVEKAPIQTIATLKTGVKISRLVDYPVRGLLFAGGSNFKDLSDTVSAACIFLQDSGIPYNVLISDSGGRIFLLLQCFAEKRSRGEVSQEIVETQMNPAAWELSGYLVMKRRKDFEEASEDTVLSFLNQTSVSASMFGGISESILEALCDGFQP</sequence>
<dbReference type="Pfam" id="PF26217">
    <property type="entry name" value="GDPGP1_N"/>
    <property type="match status" value="1"/>
</dbReference>
<accession>A0A8J5HFY3</accession>
<dbReference type="GO" id="GO:0006006">
    <property type="term" value="P:glucose metabolic process"/>
    <property type="evidence" value="ECO:0007669"/>
    <property type="project" value="TreeGrafter"/>
</dbReference>
<name>A0A8J5HFY3_ZINOF</name>
<comment type="similarity">
    <text evidence="2">Belongs to the GDPGP1 family.</text>
</comment>
<feature type="domain" description="GDPGP1-like C-terminal" evidence="9">
    <location>
        <begin position="240"/>
        <end position="386"/>
    </location>
</feature>
<evidence type="ECO:0000256" key="1">
    <source>
        <dbReference type="ARBA" id="ARBA00004496"/>
    </source>
</evidence>
<dbReference type="PANTHER" id="PTHR20884:SF21">
    <property type="entry name" value="GDP-L-GALACTOSE PHOSPHORYLASE 1"/>
    <property type="match status" value="1"/>
</dbReference>
<keyword evidence="7" id="KW-0547">Nucleotide-binding</keyword>
<keyword evidence="5" id="KW-0808">Transferase</keyword>
<dbReference type="Pfam" id="PF26216">
    <property type="entry name" value="GDPGP1_C"/>
    <property type="match status" value="1"/>
</dbReference>
<dbReference type="GO" id="GO:0080048">
    <property type="term" value="F:GDP-D-glucose phosphorylase activity"/>
    <property type="evidence" value="ECO:0007669"/>
    <property type="project" value="InterPro"/>
</dbReference>
<keyword evidence="6" id="KW-0548">Nucleotidyltransferase</keyword>
<comment type="caution">
    <text evidence="11">The sequence shown here is derived from an EMBL/GenBank/DDBJ whole genome shotgun (WGS) entry which is preliminary data.</text>
</comment>
<evidence type="ECO:0000256" key="2">
    <source>
        <dbReference type="ARBA" id="ARBA00006451"/>
    </source>
</evidence>
<gene>
    <name evidence="11" type="ORF">ZIOFF_013357</name>
</gene>
<evidence type="ECO:0000256" key="3">
    <source>
        <dbReference type="ARBA" id="ARBA00022490"/>
    </source>
</evidence>
<feature type="domain" description="GDPGP1-like N-terminal" evidence="10">
    <location>
        <begin position="71"/>
        <end position="232"/>
    </location>
</feature>
<dbReference type="InterPro" id="IPR026506">
    <property type="entry name" value="GDPGP"/>
</dbReference>
<comment type="subcellular location">
    <subcellularLocation>
        <location evidence="1">Cytoplasm</location>
    </subcellularLocation>
</comment>
<dbReference type="Proteomes" id="UP000734854">
    <property type="component" value="Unassembled WGS sequence"/>
</dbReference>
<evidence type="ECO:0000256" key="6">
    <source>
        <dbReference type="ARBA" id="ARBA00022695"/>
    </source>
</evidence>
<dbReference type="PANTHER" id="PTHR20884">
    <property type="entry name" value="GDP-D-GLUCOSE PHOSPHORYLASE 1"/>
    <property type="match status" value="1"/>
</dbReference>
<evidence type="ECO:0000313" key="12">
    <source>
        <dbReference type="Proteomes" id="UP000734854"/>
    </source>
</evidence>
<keyword evidence="3" id="KW-0963">Cytoplasm</keyword>
<dbReference type="GO" id="GO:0005085">
    <property type="term" value="F:guanyl-nucleotide exchange factor activity"/>
    <property type="evidence" value="ECO:0007669"/>
    <property type="project" value="UniProtKB-KW"/>
</dbReference>
<dbReference type="EMBL" id="JACMSC010000004">
    <property type="protein sequence ID" value="KAG6523497.1"/>
    <property type="molecule type" value="Genomic_DNA"/>
</dbReference>
<reference evidence="11 12" key="1">
    <citation type="submission" date="2020-08" db="EMBL/GenBank/DDBJ databases">
        <title>Plant Genome Project.</title>
        <authorList>
            <person name="Zhang R.-G."/>
        </authorList>
    </citation>
    <scope>NUCLEOTIDE SEQUENCE [LARGE SCALE GENOMIC DNA]</scope>
    <source>
        <tissue evidence="11">Rhizome</tissue>
    </source>
</reference>
<dbReference type="AlphaFoldDB" id="A0A8J5HFY3"/>
<evidence type="ECO:0000256" key="8">
    <source>
        <dbReference type="ARBA" id="ARBA00022801"/>
    </source>
</evidence>
<proteinExistence type="inferred from homology"/>
<evidence type="ECO:0000256" key="7">
    <source>
        <dbReference type="ARBA" id="ARBA00022741"/>
    </source>
</evidence>